<feature type="transmembrane region" description="Helical" evidence="1">
    <location>
        <begin position="513"/>
        <end position="532"/>
    </location>
</feature>
<feature type="transmembrane region" description="Helical" evidence="1">
    <location>
        <begin position="285"/>
        <end position="305"/>
    </location>
</feature>
<feature type="transmembrane region" description="Helical" evidence="1">
    <location>
        <begin position="571"/>
        <end position="589"/>
    </location>
</feature>
<feature type="transmembrane region" description="Helical" evidence="1">
    <location>
        <begin position="484"/>
        <end position="501"/>
    </location>
</feature>
<gene>
    <name evidence="2" type="ORF">FV141_03175</name>
</gene>
<evidence type="ECO:0000313" key="2">
    <source>
        <dbReference type="EMBL" id="QEH92650.1"/>
    </source>
</evidence>
<feature type="transmembrane region" description="Helical" evidence="1">
    <location>
        <begin position="424"/>
        <end position="444"/>
    </location>
</feature>
<keyword evidence="1" id="KW-0812">Transmembrane</keyword>
<protein>
    <recommendedName>
        <fullName evidence="4">Glycosyltransferase RgtA/B/C/D-like domain-containing protein</fullName>
    </recommendedName>
</protein>
<feature type="transmembrane region" description="Helical" evidence="1">
    <location>
        <begin position="456"/>
        <end position="475"/>
    </location>
</feature>
<evidence type="ECO:0000256" key="1">
    <source>
        <dbReference type="SAM" id="Phobius"/>
    </source>
</evidence>
<feature type="transmembrane region" description="Helical" evidence="1">
    <location>
        <begin position="228"/>
        <end position="245"/>
    </location>
</feature>
<dbReference type="Proteomes" id="UP000323565">
    <property type="component" value="Chromosome"/>
</dbReference>
<evidence type="ECO:0008006" key="4">
    <source>
        <dbReference type="Google" id="ProtNLM"/>
    </source>
</evidence>
<feature type="transmembrane region" description="Helical" evidence="1">
    <location>
        <begin position="34"/>
        <end position="53"/>
    </location>
</feature>
<feature type="transmembrane region" description="Helical" evidence="1">
    <location>
        <begin position="83"/>
        <end position="101"/>
    </location>
</feature>
<keyword evidence="1" id="KW-1133">Transmembrane helix</keyword>
<reference evidence="2 3" key="1">
    <citation type="submission" date="2019-08" db="EMBL/GenBank/DDBJ databases">
        <title>Dermacoccus abyssi strain HZAU 226, whole genome Nanopore sequencing project.</title>
        <authorList>
            <person name="Guo A."/>
            <person name="Zhang X."/>
            <person name="Ruan Y."/>
            <person name="Liu W."/>
            <person name="Chen Q."/>
            <person name="Gu L."/>
        </authorList>
    </citation>
    <scope>NUCLEOTIDE SEQUENCE [LARGE SCALE GENOMIC DNA]</scope>
    <source>
        <strain evidence="2 3">HZAU 226</strain>
    </source>
</reference>
<feature type="transmembrane region" description="Helical" evidence="1">
    <location>
        <begin position="317"/>
        <end position="350"/>
    </location>
</feature>
<evidence type="ECO:0000313" key="3">
    <source>
        <dbReference type="Proteomes" id="UP000323565"/>
    </source>
</evidence>
<feature type="transmembrane region" description="Helical" evidence="1">
    <location>
        <begin position="137"/>
        <end position="156"/>
    </location>
</feature>
<feature type="transmembrane region" description="Helical" evidence="1">
    <location>
        <begin position="544"/>
        <end position="565"/>
    </location>
</feature>
<dbReference type="EMBL" id="CP043031">
    <property type="protein sequence ID" value="QEH92650.1"/>
    <property type="molecule type" value="Genomic_DNA"/>
</dbReference>
<proteinExistence type="predicted"/>
<feature type="transmembrane region" description="Helical" evidence="1">
    <location>
        <begin position="60"/>
        <end position="77"/>
    </location>
</feature>
<accession>A0ABX5ZA20</accession>
<organism evidence="2 3">
    <name type="scientific">Dermacoccus abyssi</name>
    <dbReference type="NCBI Taxonomy" id="322596"/>
    <lineage>
        <taxon>Bacteria</taxon>
        <taxon>Bacillati</taxon>
        <taxon>Actinomycetota</taxon>
        <taxon>Actinomycetes</taxon>
        <taxon>Micrococcales</taxon>
        <taxon>Dermacoccaceae</taxon>
        <taxon>Dermacoccus</taxon>
    </lineage>
</organism>
<sequence>MLNRRNAPPLVVLLLVVFAAPVLVDVEPLAALRYALWTALWWVFGWALVGRYTTGGFERATIGAAVGIGAQLANWLLWQVVGAPSFTVAGGVVALVAAGVLERRARNRTALLSGDEHDVADERVGEREAAVRGIPTGSLWLLTVSTFWMAWLFVGFGRHQSRPPGPSTMYQDLYWHVGIAAELKRTALPTVPHVEVLGQLNYHWLSNAYMASGSLGSFTSTSDVATRLWYLPVVALALALCLVVGRRLSGAWIAGTAAIVLFVIPAGIVPMAWKGPTGPTTAFVWPSPSQIFGLVFTLWAAWLFVPILRGARIGWKGAIVCLVTAFVCAGAKSSILPVFCCGALAVGVVYVRRSAVRRGAAIVFGSCLAGIALALPLFAGGSAGSKIRLFSSFRHQSPYKHYVEPPNTFDHGPFVMPHLETTGVVVLVVGLFVALAVQYGYAATSVALGRTWRTDPAPVFLLASFAASLAAYLLVDHTGMSQGYFPMGALPLIALLAGWGFAELWERSASRRWQMLSVGFIIGGLLLLALRWASGTSVPDRTDIPASVLAFALLTLALVVGALVVSRYRPLVGAGILFGAALVFPAFNVGKNNGGSLFSTVTDDKAWTVSAQETSAAQWVRDHSGATDVVATNVHCRVPEDAECDSRAYWVSALTERRVFIEAWGYTDPAQRNAGRGGLPATSQPFSDQKLFALNEKVFHDPDRATVEQLQRRGVRWLYADTAASDVSPDLADYADAVHHSGTVTVYRLD</sequence>
<feature type="transmembrane region" description="Helical" evidence="1">
    <location>
        <begin position="252"/>
        <end position="273"/>
    </location>
</feature>
<name>A0ABX5ZA20_9MICO</name>
<keyword evidence="1" id="KW-0472">Membrane</keyword>
<keyword evidence="3" id="KW-1185">Reference proteome</keyword>
<feature type="transmembrane region" description="Helical" evidence="1">
    <location>
        <begin position="362"/>
        <end position="384"/>
    </location>
</feature>